<name>A0AA37I2H3_SEGBR</name>
<comment type="similarity">
    <text evidence="3">Belongs to the peptidase U32 family.</text>
</comment>
<dbReference type="InterPro" id="IPR051454">
    <property type="entry name" value="RNA/ubiquinone_mod_enzymes"/>
</dbReference>
<dbReference type="PANTHER" id="PTHR30217">
    <property type="entry name" value="PEPTIDASE U32 FAMILY"/>
    <property type="match status" value="1"/>
</dbReference>
<dbReference type="EMBL" id="NPJF01000026">
    <property type="protein sequence ID" value="OYP55727.1"/>
    <property type="molecule type" value="Genomic_DNA"/>
</dbReference>
<dbReference type="RefSeq" id="WP_074802967.1">
    <property type="nucleotide sequence ID" value="NZ_BPTR01000001.1"/>
</dbReference>
<evidence type="ECO:0000313" key="6">
    <source>
        <dbReference type="Proteomes" id="UP000216189"/>
    </source>
</evidence>
<evidence type="ECO:0000256" key="2">
    <source>
        <dbReference type="ARBA" id="ARBA00022801"/>
    </source>
</evidence>
<dbReference type="Proteomes" id="UP000887043">
    <property type="component" value="Unassembled WGS sequence"/>
</dbReference>
<dbReference type="PANTHER" id="PTHR30217:SF6">
    <property type="entry name" value="TRNA HYDROXYLATION PROTEIN P"/>
    <property type="match status" value="1"/>
</dbReference>
<accession>A0AA37I2H3</accession>
<dbReference type="GO" id="GO:0008233">
    <property type="term" value="F:peptidase activity"/>
    <property type="evidence" value="ECO:0007669"/>
    <property type="project" value="UniProtKB-KW"/>
</dbReference>
<evidence type="ECO:0000313" key="7">
    <source>
        <dbReference type="Proteomes" id="UP000887043"/>
    </source>
</evidence>
<reference evidence="5 6" key="1">
    <citation type="submission" date="2017-08" db="EMBL/GenBank/DDBJ databases">
        <title>Comparative genomics of non-oral Prevotella species.</title>
        <authorList>
            <person name="Accetto T."/>
            <person name="Nograsek B."/>
            <person name="Avgustin G."/>
        </authorList>
    </citation>
    <scope>NUCLEOTIDE SEQUENCE [LARGE SCALE GENOMIC DNA]</scope>
    <source>
        <strain evidence="5 6">TC1-1</strain>
    </source>
</reference>
<sequence length="421" mass="47333">MKEKIEEFEVMAPVGSRESLAAAIQAGADSVYFGIGQLNMRSHSANHFNIDDLRDIAATCNEHGIKTYLTVNTVIYDNDIETMKEIIDAAKEAGISAVIASDVAVMAYCNEVGEEVHLSTQLNISNLEALKFYSRFADVSVLARELNMDQVKHIHEQIVEQNICGPMGRQIRIEMFCHGALCMAVSGKCYMSLHNMNRSANRGECVQICRRSYTVTDNETGNQLEIDNKYIMSPKDLKTVRFIDRMMDAGVRVFKIEGRARGPEYVYTVVKCYKEAIQSVLDGTFTEEKKDAWDERLATVFNRGFWDGYYQGQTLGEWNKHYGSVATEKKVLVGKVMKYFSKLNVAEVAVEASSFNQGDKLLVTGPTTGVMYLNASEIRYDLKPVDRALQGQRVSIPVDGKVRPSDKLYKLVTVQEIKEIK</sequence>
<dbReference type="GO" id="GO:0006508">
    <property type="term" value="P:proteolysis"/>
    <property type="evidence" value="ECO:0007669"/>
    <property type="project" value="UniProtKB-KW"/>
</dbReference>
<dbReference type="EMBL" id="BPTR01000001">
    <property type="protein sequence ID" value="GJG27825.1"/>
    <property type="molecule type" value="Genomic_DNA"/>
</dbReference>
<protein>
    <submittedName>
        <fullName evidence="4 5">Collagenase</fullName>
    </submittedName>
</protein>
<evidence type="ECO:0000313" key="5">
    <source>
        <dbReference type="EMBL" id="OYP55727.1"/>
    </source>
</evidence>
<evidence type="ECO:0000256" key="3">
    <source>
        <dbReference type="ARBA" id="ARBA00038374"/>
    </source>
</evidence>
<keyword evidence="1" id="KW-0645">Protease</keyword>
<keyword evidence="2" id="KW-0378">Hydrolase</keyword>
<gene>
    <name evidence="5" type="ORF">CIK91_05115</name>
    <name evidence="4" type="ORF">PRRU23_15250</name>
</gene>
<dbReference type="AlphaFoldDB" id="A0AA37I2H3"/>
<keyword evidence="6" id="KW-1185">Reference proteome</keyword>
<evidence type="ECO:0000313" key="4">
    <source>
        <dbReference type="EMBL" id="GJG27825.1"/>
    </source>
</evidence>
<evidence type="ECO:0000256" key="1">
    <source>
        <dbReference type="ARBA" id="ARBA00022670"/>
    </source>
</evidence>
<dbReference type="Gene3D" id="3.20.20.150">
    <property type="entry name" value="Divalent-metal-dependent TIM barrel enzymes"/>
    <property type="match status" value="1"/>
</dbReference>
<proteinExistence type="inferred from homology"/>
<dbReference type="Pfam" id="PF01136">
    <property type="entry name" value="Peptidase_U32"/>
    <property type="match status" value="1"/>
</dbReference>
<comment type="caution">
    <text evidence="4">The sequence shown here is derived from an EMBL/GenBank/DDBJ whole genome shotgun (WGS) entry which is preliminary data.</text>
</comment>
<organism evidence="4 7">
    <name type="scientific">Segatella bryantii</name>
    <name type="common">Prevotella bryantii</name>
    <dbReference type="NCBI Taxonomy" id="77095"/>
    <lineage>
        <taxon>Bacteria</taxon>
        <taxon>Pseudomonadati</taxon>
        <taxon>Bacteroidota</taxon>
        <taxon>Bacteroidia</taxon>
        <taxon>Bacteroidales</taxon>
        <taxon>Prevotellaceae</taxon>
        <taxon>Segatella</taxon>
    </lineage>
</organism>
<dbReference type="InterPro" id="IPR001539">
    <property type="entry name" value="Peptidase_U32"/>
</dbReference>
<dbReference type="Proteomes" id="UP000216189">
    <property type="component" value="Unassembled WGS sequence"/>
</dbReference>
<dbReference type="SUPFAM" id="SSF51395">
    <property type="entry name" value="FMN-linked oxidoreductases"/>
    <property type="match status" value="1"/>
</dbReference>
<dbReference type="PROSITE" id="PS01276">
    <property type="entry name" value="PEPTIDASE_U32"/>
    <property type="match status" value="1"/>
</dbReference>
<dbReference type="GeneID" id="72479105"/>
<reference evidence="4" key="2">
    <citation type="submission" date="2021-08" db="EMBL/GenBank/DDBJ databases">
        <title>Prevotella lacticifex sp. nov., isolated from rumen of cow.</title>
        <authorList>
            <person name="Shinkai T."/>
            <person name="Ikeyama N."/>
            <person name="Kumagai M."/>
            <person name="Ohmori H."/>
            <person name="Sakamoto M."/>
            <person name="Ohkuma M."/>
            <person name="Mitsumori M."/>
        </authorList>
    </citation>
    <scope>NUCLEOTIDE SEQUENCE</scope>
    <source>
        <strain evidence="4">DSM 11371</strain>
    </source>
</reference>